<comment type="caution">
    <text evidence="1">The sequence shown here is derived from an EMBL/GenBank/DDBJ whole genome shotgun (WGS) entry which is preliminary data.</text>
</comment>
<dbReference type="AlphaFoldDB" id="A0AAV8YRW1"/>
<dbReference type="PANTHER" id="PTHR40552:SF6">
    <property type="entry name" value="FI09606P-RELATED"/>
    <property type="match status" value="1"/>
</dbReference>
<dbReference type="Gene3D" id="3.90.70.120">
    <property type="match status" value="1"/>
</dbReference>
<evidence type="ECO:0000313" key="2">
    <source>
        <dbReference type="Proteomes" id="UP001162162"/>
    </source>
</evidence>
<proteinExistence type="predicted"/>
<sequence>MVQFPNACYVVHKCRDEFFHLFDPYGYPHKGKQNMACWVRCQDLKILKWRLKKLIVEGGESYSFYNFEVTSIRKAPKDVILSHKLQLYELEALELKERLGKPFYEDVDWLKADVLPWSRRANKSASGQDRGKVDNMWHNWDTEYPKDLFSLCGNIHQSSERFSEKSRGKQTLANLVTAIGMMEIYELPEWNAAVVDSVLVNGDNYFAECVQDISEEDYELSVDDLKEDCSIFPFTFKVTFTPVVEGTMFLVRNTQFNLYKALRYFFNNYESRCGIVCVSRSGKKRQVAFGKLRESEYFMFDSSAYGAPMFIDKSGVAYVLRTTTLNRLLHVLTMTLRGGDFYIYEVEVSDLSPMS</sequence>
<reference evidence="1" key="1">
    <citation type="journal article" date="2023" name="Insect Mol. Biol.">
        <title>Genome sequencing provides insights into the evolution of gene families encoding plant cell wall-degrading enzymes in longhorned beetles.</title>
        <authorList>
            <person name="Shin N.R."/>
            <person name="Okamura Y."/>
            <person name="Kirsch R."/>
            <person name="Pauchet Y."/>
        </authorList>
    </citation>
    <scope>NUCLEOTIDE SEQUENCE</scope>
    <source>
        <strain evidence="1">AMC_N1</strain>
    </source>
</reference>
<dbReference type="Proteomes" id="UP001162162">
    <property type="component" value="Unassembled WGS sequence"/>
</dbReference>
<dbReference type="PANTHER" id="PTHR40552">
    <property type="entry name" value="AT05186P-RELATED"/>
    <property type="match status" value="1"/>
</dbReference>
<keyword evidence="2" id="KW-1185">Reference proteome</keyword>
<organism evidence="1 2">
    <name type="scientific">Aromia moschata</name>
    <dbReference type="NCBI Taxonomy" id="1265417"/>
    <lineage>
        <taxon>Eukaryota</taxon>
        <taxon>Metazoa</taxon>
        <taxon>Ecdysozoa</taxon>
        <taxon>Arthropoda</taxon>
        <taxon>Hexapoda</taxon>
        <taxon>Insecta</taxon>
        <taxon>Pterygota</taxon>
        <taxon>Neoptera</taxon>
        <taxon>Endopterygota</taxon>
        <taxon>Coleoptera</taxon>
        <taxon>Polyphaga</taxon>
        <taxon>Cucujiformia</taxon>
        <taxon>Chrysomeloidea</taxon>
        <taxon>Cerambycidae</taxon>
        <taxon>Cerambycinae</taxon>
        <taxon>Callichromatini</taxon>
        <taxon>Aromia</taxon>
    </lineage>
</organism>
<gene>
    <name evidence="1" type="ORF">NQ318_005728</name>
</gene>
<accession>A0AAV8YRW1</accession>
<name>A0AAV8YRW1_9CUCU</name>
<dbReference type="EMBL" id="JAPWTK010000050">
    <property type="protein sequence ID" value="KAJ8954134.1"/>
    <property type="molecule type" value="Genomic_DNA"/>
</dbReference>
<evidence type="ECO:0000313" key="1">
    <source>
        <dbReference type="EMBL" id="KAJ8954134.1"/>
    </source>
</evidence>
<protein>
    <submittedName>
        <fullName evidence="1">Uncharacterized protein</fullName>
    </submittedName>
</protein>